<evidence type="ECO:0000256" key="5">
    <source>
        <dbReference type="ARBA" id="ARBA00022989"/>
    </source>
</evidence>
<dbReference type="GO" id="GO:0015031">
    <property type="term" value="P:protein transport"/>
    <property type="evidence" value="ECO:0007669"/>
    <property type="project" value="UniProtKB-KW"/>
</dbReference>
<evidence type="ECO:0000256" key="7">
    <source>
        <dbReference type="RuleBase" id="RU003879"/>
    </source>
</evidence>
<feature type="transmembrane region" description="Helical" evidence="8">
    <location>
        <begin position="21"/>
        <end position="39"/>
    </location>
</feature>
<dbReference type="PATRIC" id="fig|1129367.4.peg.3492"/>
<reference evidence="9 10" key="1">
    <citation type="journal article" date="2015" name="BMC Genomics">
        <title>Genome mining reveals unlocked bioactive potential of marine Gram-negative bacteria.</title>
        <authorList>
            <person name="Machado H."/>
            <person name="Sonnenschein E.C."/>
            <person name="Melchiorsen J."/>
            <person name="Gram L."/>
        </authorList>
    </citation>
    <scope>NUCLEOTIDE SEQUENCE [LARGE SCALE GENOMIC DNA]</scope>
    <source>
        <strain evidence="9 10">S4054</strain>
    </source>
</reference>
<accession>A0A0F6A9T9</accession>
<name>A0A0F6A9T9_9GAMM</name>
<keyword evidence="7" id="KW-0653">Protein transport</keyword>
<dbReference type="InterPro" id="IPR003400">
    <property type="entry name" value="ExbD"/>
</dbReference>
<dbReference type="AlphaFoldDB" id="A0A0F6A9T9"/>
<dbReference type="PANTHER" id="PTHR30558:SF7">
    <property type="entry name" value="TOL-PAL SYSTEM PROTEIN TOLR"/>
    <property type="match status" value="1"/>
</dbReference>
<dbReference type="Pfam" id="PF02472">
    <property type="entry name" value="ExbD"/>
    <property type="match status" value="1"/>
</dbReference>
<keyword evidence="5 8" id="KW-1133">Transmembrane helix</keyword>
<gene>
    <name evidence="9" type="ORF">N479_17550</name>
</gene>
<evidence type="ECO:0000256" key="1">
    <source>
        <dbReference type="ARBA" id="ARBA00004162"/>
    </source>
</evidence>
<evidence type="ECO:0008006" key="11">
    <source>
        <dbReference type="Google" id="ProtNLM"/>
    </source>
</evidence>
<keyword evidence="3" id="KW-1003">Cell membrane</keyword>
<proteinExistence type="inferred from homology"/>
<keyword evidence="6 8" id="KW-0472">Membrane</keyword>
<dbReference type="Proteomes" id="UP000033434">
    <property type="component" value="Unassembled WGS sequence"/>
</dbReference>
<evidence type="ECO:0000256" key="6">
    <source>
        <dbReference type="ARBA" id="ARBA00023136"/>
    </source>
</evidence>
<evidence type="ECO:0000313" key="10">
    <source>
        <dbReference type="Proteomes" id="UP000033434"/>
    </source>
</evidence>
<comment type="subcellular location">
    <subcellularLocation>
        <location evidence="1">Cell membrane</location>
        <topology evidence="1">Single-pass membrane protein</topology>
    </subcellularLocation>
    <subcellularLocation>
        <location evidence="7">Cell membrane</location>
        <topology evidence="7">Single-pass type II membrane protein</topology>
    </subcellularLocation>
</comment>
<evidence type="ECO:0000256" key="2">
    <source>
        <dbReference type="ARBA" id="ARBA00005811"/>
    </source>
</evidence>
<comment type="similarity">
    <text evidence="2 7">Belongs to the ExbD/TolR family.</text>
</comment>
<dbReference type="PANTHER" id="PTHR30558">
    <property type="entry name" value="EXBD MEMBRANE COMPONENT OF PMF-DRIVEN MACROMOLECULE IMPORT SYSTEM"/>
    <property type="match status" value="1"/>
</dbReference>
<evidence type="ECO:0000256" key="4">
    <source>
        <dbReference type="ARBA" id="ARBA00022692"/>
    </source>
</evidence>
<protein>
    <recommendedName>
        <fullName evidence="11">Biopolymer transporter ExbD</fullName>
    </recommendedName>
</protein>
<comment type="caution">
    <text evidence="9">The sequence shown here is derived from an EMBL/GenBank/DDBJ whole genome shotgun (WGS) entry which is preliminary data.</text>
</comment>
<evidence type="ECO:0000256" key="3">
    <source>
        <dbReference type="ARBA" id="ARBA00022475"/>
    </source>
</evidence>
<keyword evidence="7" id="KW-0813">Transport</keyword>
<evidence type="ECO:0000313" key="9">
    <source>
        <dbReference type="EMBL" id="KKE82616.1"/>
    </source>
</evidence>
<dbReference type="Gene3D" id="3.30.420.270">
    <property type="match status" value="1"/>
</dbReference>
<evidence type="ECO:0000256" key="8">
    <source>
        <dbReference type="SAM" id="Phobius"/>
    </source>
</evidence>
<organism evidence="9 10">
    <name type="scientific">Pseudoalteromonas luteoviolacea S4054</name>
    <dbReference type="NCBI Taxonomy" id="1129367"/>
    <lineage>
        <taxon>Bacteria</taxon>
        <taxon>Pseudomonadati</taxon>
        <taxon>Pseudomonadota</taxon>
        <taxon>Gammaproteobacteria</taxon>
        <taxon>Alteromonadales</taxon>
        <taxon>Pseudoalteromonadaceae</taxon>
        <taxon>Pseudoalteromonas</taxon>
    </lineage>
</organism>
<dbReference type="EMBL" id="AUXW01000160">
    <property type="protein sequence ID" value="KKE82616.1"/>
    <property type="molecule type" value="Genomic_DNA"/>
</dbReference>
<dbReference type="GO" id="GO:0022857">
    <property type="term" value="F:transmembrane transporter activity"/>
    <property type="evidence" value="ECO:0007669"/>
    <property type="project" value="InterPro"/>
</dbReference>
<sequence>MDFNQQDAQTSSIKEPNMLPLIDVMLVLLVIVLITSPLLTKALNVDVSNGQAQAVQSAQLTLSINDKGTWRVNGQALNQAQVRHYLTEQAEQTDLSVHLNVGSKTQYQDVHSLMSLLNELDIDKVSFAKQEEQKK</sequence>
<dbReference type="GO" id="GO:0005886">
    <property type="term" value="C:plasma membrane"/>
    <property type="evidence" value="ECO:0007669"/>
    <property type="project" value="UniProtKB-SubCell"/>
</dbReference>
<dbReference type="RefSeq" id="WP_052961034.1">
    <property type="nucleotide sequence ID" value="NZ_AUXW01000160.1"/>
</dbReference>
<keyword evidence="4 7" id="KW-0812">Transmembrane</keyword>